<evidence type="ECO:0000313" key="2">
    <source>
        <dbReference type="Proteomes" id="UP000006532"/>
    </source>
</evidence>
<dbReference type="EMBL" id="GU071103">
    <property type="protein sequence ID" value="ADO98960.1"/>
    <property type="molecule type" value="Genomic_DNA"/>
</dbReference>
<evidence type="ECO:0000313" key="1">
    <source>
        <dbReference type="EMBL" id="ADO98960.1"/>
    </source>
</evidence>
<dbReference type="RefSeq" id="YP_004324974.1">
    <property type="nucleotide sequence ID" value="NC_015290.1"/>
</dbReference>
<sequence length="50" mass="5923">MDSERKQRIIQRIEELTLLLNGTFSKRSTYSSTGLQTQKIVIEYDHHQTK</sequence>
<organism evidence="1 2">
    <name type="scientific">Prochlorococcus phage P-SSM7</name>
    <dbReference type="NCBI Taxonomy" id="445688"/>
    <lineage>
        <taxon>Viruses</taxon>
        <taxon>Duplodnaviria</taxon>
        <taxon>Heunggongvirae</taxon>
        <taxon>Uroviricota</taxon>
        <taxon>Caudoviricetes</taxon>
        <taxon>Pantevenvirales</taxon>
        <taxon>Kyanoviridae</taxon>
        <taxon>Palaemonvirus</taxon>
        <taxon>Palaemonvirus pssm7</taxon>
    </lineage>
</organism>
<keyword evidence="2" id="KW-1185">Reference proteome</keyword>
<dbReference type="GeneID" id="10329461"/>
<proteinExistence type="predicted"/>
<accession>E3SNR1</accession>
<dbReference type="KEGG" id="vg:10329461"/>
<dbReference type="Proteomes" id="UP000006532">
    <property type="component" value="Segment"/>
</dbReference>
<gene>
    <name evidence="1" type="ORF">PSSM7_147</name>
</gene>
<name>E3SNR1_9CAUD</name>
<reference evidence="1 2" key="1">
    <citation type="journal article" date="2010" name="Environ. Microbiol.">
        <title>Genomic analysis of oceanic cyanobacterial myoviruses compared with T4-like myoviruses from diverse hosts and environments.</title>
        <authorList>
            <person name="Sullivan M.B."/>
            <person name="Huang K.H."/>
            <person name="Ignacio-Espinoza J.C."/>
            <person name="Berlin A.M."/>
            <person name="Kelly L."/>
            <person name="Weigele P.R."/>
            <person name="DeFrancesco A.S."/>
            <person name="Kern S.E."/>
            <person name="Thompson L.R."/>
            <person name="Young S."/>
            <person name="Yandava C."/>
            <person name="Fu R."/>
            <person name="Krastins B."/>
            <person name="Chase M."/>
            <person name="Sarracino D."/>
            <person name="Osburne M.S."/>
            <person name="Henn M.R."/>
            <person name="Chisholm S.W."/>
        </authorList>
    </citation>
    <scope>NUCLEOTIDE SEQUENCE [LARGE SCALE GENOMIC DNA]</scope>
    <source>
        <strain evidence="1">NATL1A-15</strain>
    </source>
</reference>
<protein>
    <submittedName>
        <fullName evidence="1">Uncharacterized protein</fullName>
    </submittedName>
</protein>